<evidence type="ECO:0000256" key="2">
    <source>
        <dbReference type="SAM" id="MobiDB-lite"/>
    </source>
</evidence>
<keyword evidence="1" id="KW-0175">Coiled coil</keyword>
<dbReference type="EMBL" id="KZ613825">
    <property type="protein sequence ID" value="PMD58324.1"/>
    <property type="molecule type" value="Genomic_DNA"/>
</dbReference>
<evidence type="ECO:0008006" key="6">
    <source>
        <dbReference type="Google" id="ProtNLM"/>
    </source>
</evidence>
<dbReference type="AlphaFoldDB" id="A0A2J6T5M4"/>
<name>A0A2J6T5M4_9HELO</name>
<protein>
    <recommendedName>
        <fullName evidence="6">Cora-domain-containing protein</fullName>
    </recommendedName>
</protein>
<evidence type="ECO:0000256" key="1">
    <source>
        <dbReference type="SAM" id="Coils"/>
    </source>
</evidence>
<dbReference type="GeneID" id="36588596"/>
<sequence>MGGLEIANDLEQGPPKSGNRNQRQYEMRNVPQSEYHERFVEVNLQYRPWLDILHQFMSPNPEEFEVNPQRRMLHFDIKVIHVSTSGNIESLIHCLTPTKFKDAISGEEGKERSGTLIIAKDLSRAMIDLLGMEYELEPEFFASHLEGTESFRMGRWESPTLRPPARAPILLPDYLRKAPFYTVQYWRPYQIKDGKEEVLKLRSSETNTGRGAHVLKDDLPDIFVSEKISAYKKPGSNIGIILTDHLLSKVLPASYIRSPITILDDDRSSLGNDGRRYQVSSRRELIGWLQQLTPEERKDLFNCHEPLALRPTLKMVERTSAMFLVHARYIMRRMLNRICDDKFPNSIPFFLSISRALHRHILDQQKLLLYALRVASLRGGGNIAEQIEDFDFLVEEMDRALKALEEDVRFLVSAASIREGKIVGWVSKVAALFLPLSLLATLLTISDPGYTRWAILGGLGVPFVLISIFFMFFWKPPHINTLRY</sequence>
<evidence type="ECO:0000313" key="4">
    <source>
        <dbReference type="EMBL" id="PMD58324.1"/>
    </source>
</evidence>
<dbReference type="InParanoid" id="A0A2J6T5M4"/>
<dbReference type="OrthoDB" id="5428055at2759"/>
<keyword evidence="3" id="KW-0812">Transmembrane</keyword>
<feature type="region of interest" description="Disordered" evidence="2">
    <location>
        <begin position="1"/>
        <end position="23"/>
    </location>
</feature>
<evidence type="ECO:0000313" key="5">
    <source>
        <dbReference type="Proteomes" id="UP000235371"/>
    </source>
</evidence>
<keyword evidence="3" id="KW-0472">Membrane</keyword>
<feature type="coiled-coil region" evidence="1">
    <location>
        <begin position="387"/>
        <end position="414"/>
    </location>
</feature>
<accession>A0A2J6T5M4</accession>
<organism evidence="4 5">
    <name type="scientific">Hyaloscypha bicolor E</name>
    <dbReference type="NCBI Taxonomy" id="1095630"/>
    <lineage>
        <taxon>Eukaryota</taxon>
        <taxon>Fungi</taxon>
        <taxon>Dikarya</taxon>
        <taxon>Ascomycota</taxon>
        <taxon>Pezizomycotina</taxon>
        <taxon>Leotiomycetes</taxon>
        <taxon>Helotiales</taxon>
        <taxon>Hyaloscyphaceae</taxon>
        <taxon>Hyaloscypha</taxon>
        <taxon>Hyaloscypha bicolor</taxon>
    </lineage>
</organism>
<keyword evidence="3" id="KW-1133">Transmembrane helix</keyword>
<evidence type="ECO:0000256" key="3">
    <source>
        <dbReference type="SAM" id="Phobius"/>
    </source>
</evidence>
<feature type="transmembrane region" description="Helical" evidence="3">
    <location>
        <begin position="422"/>
        <end position="446"/>
    </location>
</feature>
<keyword evidence="5" id="KW-1185">Reference proteome</keyword>
<dbReference type="Proteomes" id="UP000235371">
    <property type="component" value="Unassembled WGS sequence"/>
</dbReference>
<feature type="transmembrane region" description="Helical" evidence="3">
    <location>
        <begin position="453"/>
        <end position="474"/>
    </location>
</feature>
<feature type="non-terminal residue" evidence="4">
    <location>
        <position position="1"/>
    </location>
</feature>
<dbReference type="RefSeq" id="XP_024735228.1">
    <property type="nucleotide sequence ID" value="XM_024880519.1"/>
</dbReference>
<gene>
    <name evidence="4" type="ORF">K444DRAFT_614321</name>
</gene>
<reference evidence="4 5" key="1">
    <citation type="submission" date="2016-04" db="EMBL/GenBank/DDBJ databases">
        <title>A degradative enzymes factory behind the ericoid mycorrhizal symbiosis.</title>
        <authorList>
            <consortium name="DOE Joint Genome Institute"/>
            <person name="Martino E."/>
            <person name="Morin E."/>
            <person name="Grelet G."/>
            <person name="Kuo A."/>
            <person name="Kohler A."/>
            <person name="Daghino S."/>
            <person name="Barry K."/>
            <person name="Choi C."/>
            <person name="Cichocki N."/>
            <person name="Clum A."/>
            <person name="Copeland A."/>
            <person name="Hainaut M."/>
            <person name="Haridas S."/>
            <person name="Labutti K."/>
            <person name="Lindquist E."/>
            <person name="Lipzen A."/>
            <person name="Khouja H.-R."/>
            <person name="Murat C."/>
            <person name="Ohm R."/>
            <person name="Olson A."/>
            <person name="Spatafora J."/>
            <person name="Veneault-Fourrey C."/>
            <person name="Henrissat B."/>
            <person name="Grigoriev I."/>
            <person name="Martin F."/>
            <person name="Perotto S."/>
        </authorList>
    </citation>
    <scope>NUCLEOTIDE SEQUENCE [LARGE SCALE GENOMIC DNA]</scope>
    <source>
        <strain evidence="4 5">E</strain>
    </source>
</reference>
<proteinExistence type="predicted"/>